<protein>
    <recommendedName>
        <fullName evidence="9">NYN domain-containing protein</fullName>
    </recommendedName>
</protein>
<dbReference type="GO" id="GO:0005777">
    <property type="term" value="C:peroxisome"/>
    <property type="evidence" value="ECO:0007669"/>
    <property type="project" value="InterPro"/>
</dbReference>
<evidence type="ECO:0000259" key="3">
    <source>
        <dbReference type="Pfam" id="PF01936"/>
    </source>
</evidence>
<evidence type="ECO:0000313" key="7">
    <source>
        <dbReference type="EMBL" id="KAG5624148.1"/>
    </source>
</evidence>
<feature type="transmembrane region" description="Helical" evidence="2">
    <location>
        <begin position="88"/>
        <end position="109"/>
    </location>
</feature>
<dbReference type="Pfam" id="PF01936">
    <property type="entry name" value="NYN"/>
    <property type="match status" value="2"/>
</dbReference>
<feature type="transmembrane region" description="Helical" evidence="2">
    <location>
        <begin position="178"/>
        <end position="200"/>
    </location>
</feature>
<evidence type="ECO:0000259" key="4">
    <source>
        <dbReference type="Pfam" id="PF03151"/>
    </source>
</evidence>
<feature type="transmembrane region" description="Helical" evidence="2">
    <location>
        <begin position="1280"/>
        <end position="1299"/>
    </location>
</feature>
<feature type="transmembrane region" description="Helical" evidence="2">
    <location>
        <begin position="234"/>
        <end position="254"/>
    </location>
</feature>
<feature type="compositionally biased region" description="Low complexity" evidence="1">
    <location>
        <begin position="696"/>
        <end position="711"/>
    </location>
</feature>
<feature type="domain" description="NYN" evidence="3">
    <location>
        <begin position="411"/>
        <end position="549"/>
    </location>
</feature>
<dbReference type="Pfam" id="PF03151">
    <property type="entry name" value="TPT"/>
    <property type="match status" value="1"/>
</dbReference>
<evidence type="ECO:0000313" key="8">
    <source>
        <dbReference type="Proteomes" id="UP000824120"/>
    </source>
</evidence>
<feature type="transmembrane region" description="Helical" evidence="2">
    <location>
        <begin position="28"/>
        <end position="48"/>
    </location>
</feature>
<feature type="region of interest" description="Disordered" evidence="1">
    <location>
        <begin position="669"/>
        <end position="721"/>
    </location>
</feature>
<keyword evidence="8" id="KW-1185">Reference proteome</keyword>
<evidence type="ECO:0000256" key="1">
    <source>
        <dbReference type="SAM" id="MobiDB-lite"/>
    </source>
</evidence>
<evidence type="ECO:0000259" key="6">
    <source>
        <dbReference type="Pfam" id="PF24620"/>
    </source>
</evidence>
<feature type="transmembrane region" description="Helical" evidence="2">
    <location>
        <begin position="54"/>
        <end position="76"/>
    </location>
</feature>
<keyword evidence="2" id="KW-0812">Transmembrane</keyword>
<accession>A0A9J6AII8</accession>
<dbReference type="InterPro" id="IPR025677">
    <property type="entry name" value="OST-HTH-assoc_dom"/>
</dbReference>
<feature type="domain" description="DUF7625" evidence="6">
    <location>
        <begin position="1078"/>
        <end position="1166"/>
    </location>
</feature>
<dbReference type="InterPro" id="IPR024768">
    <property type="entry name" value="Marf1"/>
</dbReference>
<evidence type="ECO:0000256" key="2">
    <source>
        <dbReference type="SAM" id="Phobius"/>
    </source>
</evidence>
<dbReference type="EMBL" id="JACXVP010000002">
    <property type="protein sequence ID" value="KAG5624148.1"/>
    <property type="molecule type" value="Genomic_DNA"/>
</dbReference>
<feature type="region of interest" description="Disordered" evidence="1">
    <location>
        <begin position="289"/>
        <end position="314"/>
    </location>
</feature>
<dbReference type="OrthoDB" id="549353at2759"/>
<dbReference type="Pfam" id="PF14418">
    <property type="entry name" value="OHA"/>
    <property type="match status" value="1"/>
</dbReference>
<feature type="compositionally biased region" description="Basic and acidic residues" evidence="1">
    <location>
        <begin position="669"/>
        <end position="680"/>
    </location>
</feature>
<dbReference type="GO" id="GO:0010468">
    <property type="term" value="P:regulation of gene expression"/>
    <property type="evidence" value="ECO:0007669"/>
    <property type="project" value="InterPro"/>
</dbReference>
<evidence type="ECO:0000259" key="5">
    <source>
        <dbReference type="Pfam" id="PF14418"/>
    </source>
</evidence>
<feature type="transmembrane region" description="Helical" evidence="2">
    <location>
        <begin position="207"/>
        <end position="228"/>
    </location>
</feature>
<feature type="domain" description="OST-HTH associated" evidence="5">
    <location>
        <begin position="1194"/>
        <end position="1248"/>
    </location>
</feature>
<feature type="domain" description="NYN" evidence="3">
    <location>
        <begin position="740"/>
        <end position="866"/>
    </location>
</feature>
<evidence type="ECO:0008006" key="9">
    <source>
        <dbReference type="Google" id="ProtNLM"/>
    </source>
</evidence>
<gene>
    <name evidence="7" type="ORF">H5410_009366</name>
</gene>
<dbReference type="PANTHER" id="PTHR14379:SF90">
    <property type="entry name" value="EMB|CAB71880.1-RELATED"/>
    <property type="match status" value="1"/>
</dbReference>
<dbReference type="Proteomes" id="UP000824120">
    <property type="component" value="Chromosome 2"/>
</dbReference>
<feature type="transmembrane region" description="Helical" evidence="2">
    <location>
        <begin position="115"/>
        <end position="135"/>
    </location>
</feature>
<organism evidence="7 8">
    <name type="scientific">Solanum commersonii</name>
    <name type="common">Commerson's wild potato</name>
    <name type="synonym">Commerson's nightshade</name>
    <dbReference type="NCBI Taxonomy" id="4109"/>
    <lineage>
        <taxon>Eukaryota</taxon>
        <taxon>Viridiplantae</taxon>
        <taxon>Streptophyta</taxon>
        <taxon>Embryophyta</taxon>
        <taxon>Tracheophyta</taxon>
        <taxon>Spermatophyta</taxon>
        <taxon>Magnoliopsida</taxon>
        <taxon>eudicotyledons</taxon>
        <taxon>Gunneridae</taxon>
        <taxon>Pentapetalae</taxon>
        <taxon>asterids</taxon>
        <taxon>lamiids</taxon>
        <taxon>Solanales</taxon>
        <taxon>Solanaceae</taxon>
        <taxon>Solanoideae</taxon>
        <taxon>Solaneae</taxon>
        <taxon>Solanum</taxon>
    </lineage>
</organism>
<dbReference type="InterPro" id="IPR004853">
    <property type="entry name" value="Sugar_P_trans_dom"/>
</dbReference>
<dbReference type="InterPro" id="IPR021139">
    <property type="entry name" value="NYN"/>
</dbReference>
<proteinExistence type="predicted"/>
<dbReference type="CDD" id="cd10910">
    <property type="entry name" value="PIN_limkain_b1_N_like"/>
    <property type="match status" value="2"/>
</dbReference>
<reference evidence="7 8" key="1">
    <citation type="submission" date="2020-09" db="EMBL/GenBank/DDBJ databases">
        <title>De no assembly of potato wild relative species, Solanum commersonii.</title>
        <authorList>
            <person name="Cho K."/>
        </authorList>
    </citation>
    <scope>NUCLEOTIDE SEQUENCE [LARGE SCALE GENOMIC DNA]</scope>
    <source>
        <strain evidence="7">LZ3.2</strain>
        <tissue evidence="7">Leaf</tissue>
    </source>
</reference>
<name>A0A9J6AII8_SOLCO</name>
<dbReference type="PANTHER" id="PTHR14379">
    <property type="entry name" value="LIMKAIN B LKAP"/>
    <property type="match status" value="1"/>
</dbReference>
<feature type="transmembrane region" description="Helical" evidence="2">
    <location>
        <begin position="147"/>
        <end position="166"/>
    </location>
</feature>
<comment type="caution">
    <text evidence="7">The sequence shown here is derived from an EMBL/GenBank/DDBJ whole genome shotgun (WGS) entry which is preliminary data.</text>
</comment>
<sequence length="1383" mass="152374">MIHMGFSGLVAFLLIRVFKVVSPVKMTFEIYATCVIPISAFFASSLWFGNTAYLFISVAFIQMLKALMPVATFVMAVICGTDKLRCDLFLNMLLVSVGVVVSSYGEIHFNIVGTVYQVTGIFAEALRLVLTQVLLQKKGLTLNPITSLYYIAPCSFVFLFVPWYLLEKPEMEVSQIQFNFWIFFSNALCALALNFSIFLVIGRTGAVTIRVAGVLKDWILIALSTLIFPESTITTLNITGYAIALCGVVMYNYLKIKDVRAVQLPVDSVSDRIAKELKMEKKSSDLYVPDDIVRSSGGKGSRNGSPDSIVDEEAPFIPSSRNHSIKQIDESGVLFIHPPPFWLVIFNEILIFLTSHDILNPTKMENAQNKKVIVGAVQNQAVQVPNAMAGDGLKPGFPGGAVAETPYAAAKTSVWWDIENCQVPRGCDAHGIAQNINKALMNMNYHGPVTISAYGDSNGIPSFIQRALSNTGIALNHVPAGVKDASDKKILVDMLFWAVDNPAPANYMLISGSADFSYAIHQLRMRRYNILLAQPFNNASPALAAAAKNVWQWTNLAAGKSQRELAFRNTNTLRQYYIPIPISKPTSANQPAYSNANANTSKAQSLYNPGRYFDTPKTIYVPKNSNQLTTTSMSSTPAIVEEASSSNYPRAPDVAPVLFAPHLFFTKSDRSEKHNSKIEETSSSCCPRSPTRAAQKSDSGSSSNSASASVKSDGRRRIDAGFFPRNSDRIAVCGSKNVGCQVPRGCDAHGIAQNLNVALMKMNYHGPVTISAYGDTNIIPSSIQGALSTTGISLNHLPDVTNDASDKKILVDMIFWAVDNPAPANYLLISGDGDFSNAIHQLRMRKYNILLAQPVYASPALAVAATNDLHEDFLFVPIHYLKIIYQLQFLNQPAYSNTNTNANASRAQSLSNPGCYFDTKTKAIYVPKNSNQLTMTDMSSRPAIVEETSSSYCPRAPVVAPVQFVPHLFFTKSDSSENHNSKFIENKPAQRTQLQPFLVPDNFVKLNSCQDNLRPPLQRPEGSADFSTPFVHNPNAGMGRGDLCGSMNKGDIRPEFSFLPLSSGVSKSVCGNLDLDLQLPEHIQSLIRVIFNSLNTLRFEKILPTKENLGYCIRYSNPEYRHTDVTVALNTALEQQMKLKLGLINFELYVGRTARIWKCVNPLGGNLNQYKDATWNAIEEFLCSTVGHSAIVASECRYEAALILRNACLKNLTLAEVLQILNMIITLKGWIKTHSEWQPITITLPATNNDMDTRTVAGVLKNWILIALSTLIVTESTITTLNIVGYAGALCGVVMYNYLKIKDGLMMLGIRQFWWICYFGQRTILHLPIICSFQETDFSNAIDQLRISRYNIILAQHFKVSPAIAAGATNVWQWTILAAGGSP</sequence>
<keyword evidence="2" id="KW-1133">Transmembrane helix</keyword>
<dbReference type="Pfam" id="PF24620">
    <property type="entry name" value="DUF7625"/>
    <property type="match status" value="1"/>
</dbReference>
<dbReference type="GO" id="GO:0004540">
    <property type="term" value="F:RNA nuclease activity"/>
    <property type="evidence" value="ECO:0007669"/>
    <property type="project" value="InterPro"/>
</dbReference>
<feature type="domain" description="Sugar phosphate transporter" evidence="4">
    <location>
        <begin position="7"/>
        <end position="252"/>
    </location>
</feature>
<keyword evidence="2" id="KW-0472">Membrane</keyword>
<dbReference type="InterPro" id="IPR056042">
    <property type="entry name" value="DUF7625"/>
</dbReference>
<dbReference type="Gene3D" id="3.40.50.1010">
    <property type="entry name" value="5'-nuclease"/>
    <property type="match status" value="1"/>
</dbReference>